<keyword evidence="5" id="KW-1185">Reference proteome</keyword>
<feature type="signal peptide" evidence="2">
    <location>
        <begin position="1"/>
        <end position="19"/>
    </location>
</feature>
<feature type="coiled-coil region" evidence="1">
    <location>
        <begin position="64"/>
        <end position="91"/>
    </location>
</feature>
<keyword evidence="1" id="KW-0175">Coiled coil</keyword>
<evidence type="ECO:0000256" key="2">
    <source>
        <dbReference type="SAM" id="SignalP"/>
    </source>
</evidence>
<feature type="domain" description="DUF4124" evidence="3">
    <location>
        <begin position="9"/>
        <end position="61"/>
    </location>
</feature>
<dbReference type="EMBL" id="LDUG01000018">
    <property type="protein sequence ID" value="KVW96991.1"/>
    <property type="molecule type" value="Genomic_DNA"/>
</dbReference>
<gene>
    <name evidence="4" type="ORF">ABW22_06145</name>
</gene>
<sequence length="197" mass="21932">MAFSVLAVALLLSAGAAHAQMYRWVDGNGRVHYSDTPPVTYQKSGGAELSKQGNVIRRTQSEAERRAEAERQAEQKRIQAEQNKQAQLDRALTQTYTSEAEIDLARDRALEHHRLAIRGAEIRGKAVESNLAELKARIANIEKAGRPVSPNLKEQLDQATRESLDLKRTILNNEEAMVLVGGKYAADKVRFRELTGK</sequence>
<name>A0A119CWQ0_THIDE</name>
<evidence type="ECO:0000259" key="3">
    <source>
        <dbReference type="Pfam" id="PF13511"/>
    </source>
</evidence>
<feature type="coiled-coil region" evidence="1">
    <location>
        <begin position="117"/>
        <end position="144"/>
    </location>
</feature>
<dbReference type="Proteomes" id="UP000064243">
    <property type="component" value="Unassembled WGS sequence"/>
</dbReference>
<reference evidence="4 5" key="1">
    <citation type="journal article" date="2015" name="Appl. Environ. Microbiol.">
        <title>Aerobic and Anaerobic Thiosulfate Oxidation by a Cold-Adapted, Subglacial Chemoautotroph.</title>
        <authorList>
            <person name="Harrold Z.R."/>
            <person name="Skidmore M.L."/>
            <person name="Hamilton T.L."/>
            <person name="Desch L."/>
            <person name="Amada K."/>
            <person name="van Gelder W."/>
            <person name="Glover K."/>
            <person name="Roden E.E."/>
            <person name="Boyd E.S."/>
        </authorList>
    </citation>
    <scope>NUCLEOTIDE SEQUENCE [LARGE SCALE GENOMIC DNA]</scope>
    <source>
        <strain evidence="4 5">RG</strain>
    </source>
</reference>
<feature type="chain" id="PRO_5007161827" description="DUF4124 domain-containing protein" evidence="2">
    <location>
        <begin position="20"/>
        <end position="197"/>
    </location>
</feature>
<dbReference type="InterPro" id="IPR025392">
    <property type="entry name" value="DUF4124"/>
</dbReference>
<dbReference type="AlphaFoldDB" id="A0A119CWQ0"/>
<evidence type="ECO:0000313" key="4">
    <source>
        <dbReference type="EMBL" id="KVW96991.1"/>
    </source>
</evidence>
<proteinExistence type="predicted"/>
<keyword evidence="2" id="KW-0732">Signal</keyword>
<accession>A0A119CWQ0</accession>
<evidence type="ECO:0000313" key="5">
    <source>
        <dbReference type="Proteomes" id="UP000064243"/>
    </source>
</evidence>
<protein>
    <recommendedName>
        <fullName evidence="3">DUF4124 domain-containing protein</fullName>
    </recommendedName>
</protein>
<dbReference type="OrthoDB" id="7064973at2"/>
<dbReference type="RefSeq" id="WP_059753291.1">
    <property type="nucleotide sequence ID" value="NZ_LDUG01000018.1"/>
</dbReference>
<dbReference type="Pfam" id="PF13511">
    <property type="entry name" value="DUF4124"/>
    <property type="match status" value="1"/>
</dbReference>
<evidence type="ECO:0000256" key="1">
    <source>
        <dbReference type="SAM" id="Coils"/>
    </source>
</evidence>
<organism evidence="4 5">
    <name type="scientific">Thiobacillus denitrificans</name>
    <dbReference type="NCBI Taxonomy" id="36861"/>
    <lineage>
        <taxon>Bacteria</taxon>
        <taxon>Pseudomonadati</taxon>
        <taxon>Pseudomonadota</taxon>
        <taxon>Betaproteobacteria</taxon>
        <taxon>Nitrosomonadales</taxon>
        <taxon>Thiobacillaceae</taxon>
        <taxon>Thiobacillus</taxon>
    </lineage>
</organism>
<dbReference type="PATRIC" id="fig|36861.3.peg.693"/>
<comment type="caution">
    <text evidence="4">The sequence shown here is derived from an EMBL/GenBank/DDBJ whole genome shotgun (WGS) entry which is preliminary data.</text>
</comment>